<protein>
    <recommendedName>
        <fullName evidence="2">diguanylate cyclase</fullName>
        <ecNumber evidence="2">2.7.7.65</ecNumber>
    </recommendedName>
</protein>
<dbReference type="InterPro" id="IPR050469">
    <property type="entry name" value="Diguanylate_Cyclase"/>
</dbReference>
<dbReference type="GO" id="GO:0052621">
    <property type="term" value="F:diguanylate cyclase activity"/>
    <property type="evidence" value="ECO:0007669"/>
    <property type="project" value="UniProtKB-EC"/>
</dbReference>
<name>A0A4Z0WHD0_9GAMM</name>
<evidence type="ECO:0000256" key="1">
    <source>
        <dbReference type="ARBA" id="ARBA00001946"/>
    </source>
</evidence>
<sequence>MERIIVQADRKQELVNTMELLFGRSSVVVSLFDQHDMLIYGNQTYRDLTRLGADELLSWSDIIRRNHQAADGLNIEAEDVELWLARANERRWRLPYREFEIDLTGGRWIQMTETLIPDVGLLGVGVEITSSKATVSSLRQDYLRAMVEAETDPLTGLGNRRALERLTALLETAGHRKGVSALMIDLDDFKSYNDLYGHLAGDQCLKRVAEIILSSLRDEGDYPLRIGGEEFLVLLHATSVHEAMRIAERIRNQLTEAALPHRGASAGVVSISVGVAEAMQVDVGSVERLIGQADRALYRAKQAGRNQVRGLEDDD</sequence>
<dbReference type="FunFam" id="3.30.70.270:FF:000001">
    <property type="entry name" value="Diguanylate cyclase domain protein"/>
    <property type="match status" value="1"/>
</dbReference>
<dbReference type="SMART" id="SM00267">
    <property type="entry name" value="GGDEF"/>
    <property type="match status" value="1"/>
</dbReference>
<keyword evidence="6" id="KW-1185">Reference proteome</keyword>
<evidence type="ECO:0000256" key="2">
    <source>
        <dbReference type="ARBA" id="ARBA00012528"/>
    </source>
</evidence>
<dbReference type="EC" id="2.7.7.65" evidence="2"/>
<dbReference type="PANTHER" id="PTHR45138">
    <property type="entry name" value="REGULATORY COMPONENTS OF SENSORY TRANSDUCTION SYSTEM"/>
    <property type="match status" value="1"/>
</dbReference>
<dbReference type="Gene3D" id="3.30.70.270">
    <property type="match status" value="1"/>
</dbReference>
<reference evidence="5 6" key="1">
    <citation type="submission" date="2019-04" db="EMBL/GenBank/DDBJ databases">
        <title>Natronospirillum operosus gen. nov., sp. nov., a haloalkaliphilic satellite isolated from decaying biomass of laboratory culture of cyanobacterium Geitlerinema sp. and proposal of Natronospirillaceae fam. nov. and Saccharospirillaceae fam. nov.</title>
        <authorList>
            <person name="Kevbrin V."/>
            <person name="Boltyanskaya Y."/>
            <person name="Koziaeva V."/>
            <person name="Grouzdev D.S."/>
            <person name="Park M."/>
            <person name="Cho J."/>
        </authorList>
    </citation>
    <scope>NUCLEOTIDE SEQUENCE [LARGE SCALE GENOMIC DNA]</scope>
    <source>
        <strain evidence="5 6">G-116</strain>
    </source>
</reference>
<dbReference type="Proteomes" id="UP000297475">
    <property type="component" value="Unassembled WGS sequence"/>
</dbReference>
<dbReference type="Pfam" id="PF00990">
    <property type="entry name" value="GGDEF"/>
    <property type="match status" value="1"/>
</dbReference>
<accession>A0A4Z0WHD0</accession>
<gene>
    <name evidence="5" type="ORF">E4656_08500</name>
</gene>
<dbReference type="RefSeq" id="WP_135482765.1">
    <property type="nucleotide sequence ID" value="NZ_SRMF01000002.1"/>
</dbReference>
<dbReference type="NCBIfam" id="TIGR00254">
    <property type="entry name" value="GGDEF"/>
    <property type="match status" value="1"/>
</dbReference>
<evidence type="ECO:0000259" key="4">
    <source>
        <dbReference type="PROSITE" id="PS50887"/>
    </source>
</evidence>
<dbReference type="SUPFAM" id="SSF55073">
    <property type="entry name" value="Nucleotide cyclase"/>
    <property type="match status" value="1"/>
</dbReference>
<dbReference type="PANTHER" id="PTHR45138:SF9">
    <property type="entry name" value="DIGUANYLATE CYCLASE DGCM-RELATED"/>
    <property type="match status" value="1"/>
</dbReference>
<comment type="catalytic activity">
    <reaction evidence="3">
        <text>2 GTP = 3',3'-c-di-GMP + 2 diphosphate</text>
        <dbReference type="Rhea" id="RHEA:24898"/>
        <dbReference type="ChEBI" id="CHEBI:33019"/>
        <dbReference type="ChEBI" id="CHEBI:37565"/>
        <dbReference type="ChEBI" id="CHEBI:58805"/>
        <dbReference type="EC" id="2.7.7.65"/>
    </reaction>
</comment>
<dbReference type="OrthoDB" id="73375at2"/>
<dbReference type="PROSITE" id="PS50887">
    <property type="entry name" value="GGDEF"/>
    <property type="match status" value="1"/>
</dbReference>
<comment type="caution">
    <text evidence="5">The sequence shown here is derived from an EMBL/GenBank/DDBJ whole genome shotgun (WGS) entry which is preliminary data.</text>
</comment>
<dbReference type="CDD" id="cd01949">
    <property type="entry name" value="GGDEF"/>
    <property type="match status" value="1"/>
</dbReference>
<dbReference type="InterPro" id="IPR029787">
    <property type="entry name" value="Nucleotide_cyclase"/>
</dbReference>
<dbReference type="InterPro" id="IPR043128">
    <property type="entry name" value="Rev_trsase/Diguanyl_cyclase"/>
</dbReference>
<dbReference type="AlphaFoldDB" id="A0A4Z0WHD0"/>
<dbReference type="InterPro" id="IPR000160">
    <property type="entry name" value="GGDEF_dom"/>
</dbReference>
<evidence type="ECO:0000256" key="3">
    <source>
        <dbReference type="ARBA" id="ARBA00034247"/>
    </source>
</evidence>
<dbReference type="EMBL" id="SRMF01000002">
    <property type="protein sequence ID" value="TGG94198.1"/>
    <property type="molecule type" value="Genomic_DNA"/>
</dbReference>
<evidence type="ECO:0000313" key="5">
    <source>
        <dbReference type="EMBL" id="TGG94198.1"/>
    </source>
</evidence>
<comment type="cofactor">
    <cofactor evidence="1">
        <name>Mg(2+)</name>
        <dbReference type="ChEBI" id="CHEBI:18420"/>
    </cofactor>
</comment>
<evidence type="ECO:0000313" key="6">
    <source>
        <dbReference type="Proteomes" id="UP000297475"/>
    </source>
</evidence>
<organism evidence="5 6">
    <name type="scientific">Natronospirillum operosum</name>
    <dbReference type="NCBI Taxonomy" id="2759953"/>
    <lineage>
        <taxon>Bacteria</taxon>
        <taxon>Pseudomonadati</taxon>
        <taxon>Pseudomonadota</taxon>
        <taxon>Gammaproteobacteria</taxon>
        <taxon>Oceanospirillales</taxon>
        <taxon>Natronospirillaceae</taxon>
        <taxon>Natronospirillum</taxon>
    </lineage>
</organism>
<proteinExistence type="predicted"/>
<feature type="domain" description="GGDEF" evidence="4">
    <location>
        <begin position="177"/>
        <end position="313"/>
    </location>
</feature>